<keyword evidence="3" id="KW-0378">Hydrolase</keyword>
<gene>
    <name evidence="4" type="ORF">HMPREF1535_02114</name>
</gene>
<dbReference type="NCBIfam" id="TIGR00730">
    <property type="entry name" value="Rossman fold protein, TIGR00730 family"/>
    <property type="match status" value="1"/>
</dbReference>
<evidence type="ECO:0000313" key="4">
    <source>
        <dbReference type="EMBL" id="KKB56141.1"/>
    </source>
</evidence>
<evidence type="ECO:0000256" key="1">
    <source>
        <dbReference type="ARBA" id="ARBA00000274"/>
    </source>
</evidence>
<dbReference type="Proteomes" id="UP000033047">
    <property type="component" value="Unassembled WGS sequence"/>
</dbReference>
<dbReference type="GO" id="GO:0005829">
    <property type="term" value="C:cytosol"/>
    <property type="evidence" value="ECO:0007669"/>
    <property type="project" value="TreeGrafter"/>
</dbReference>
<evidence type="ECO:0000256" key="2">
    <source>
        <dbReference type="ARBA" id="ARBA00006763"/>
    </source>
</evidence>
<proteinExistence type="inferred from homology"/>
<comment type="caution">
    <text evidence="4">The sequence shown here is derived from an EMBL/GenBank/DDBJ whole genome shotgun (WGS) entry which is preliminary data.</text>
</comment>
<dbReference type="HOGENOM" id="CLU_058336_4_2_10"/>
<dbReference type="EC" id="3.2.2.n1" evidence="3"/>
<dbReference type="GO" id="GO:0008714">
    <property type="term" value="F:AMP nucleosidase activity"/>
    <property type="evidence" value="ECO:0007669"/>
    <property type="project" value="UniProtKB-EC"/>
</dbReference>
<dbReference type="PATRIC" id="fig|927665.4.peg.2172"/>
<comment type="similarity">
    <text evidence="2 3">Belongs to the LOG family.</text>
</comment>
<organism evidence="4 5">
    <name type="scientific">Parabacteroides goldsteinii DSM 19448 = WAL 12034</name>
    <dbReference type="NCBI Taxonomy" id="927665"/>
    <lineage>
        <taxon>Bacteria</taxon>
        <taxon>Pseudomonadati</taxon>
        <taxon>Bacteroidota</taxon>
        <taxon>Bacteroidia</taxon>
        <taxon>Bacteroidales</taxon>
        <taxon>Tannerellaceae</taxon>
        <taxon>Parabacteroides</taxon>
    </lineage>
</organism>
<comment type="catalytic activity">
    <reaction evidence="1">
        <text>AMP + H2O = D-ribose 5-phosphate + adenine</text>
        <dbReference type="Rhea" id="RHEA:20129"/>
        <dbReference type="ChEBI" id="CHEBI:15377"/>
        <dbReference type="ChEBI" id="CHEBI:16708"/>
        <dbReference type="ChEBI" id="CHEBI:78346"/>
        <dbReference type="ChEBI" id="CHEBI:456215"/>
        <dbReference type="EC" id="3.2.2.4"/>
    </reaction>
</comment>
<protein>
    <recommendedName>
        <fullName evidence="3">Cytokinin riboside 5'-monophosphate phosphoribohydrolase</fullName>
        <ecNumber evidence="3">3.2.2.n1</ecNumber>
    </recommendedName>
</protein>
<dbReference type="AlphaFoldDB" id="A0A0F5JE72"/>
<dbReference type="InterPro" id="IPR031100">
    <property type="entry name" value="LOG_fam"/>
</dbReference>
<dbReference type="GeneID" id="69983370"/>
<evidence type="ECO:0000256" key="3">
    <source>
        <dbReference type="RuleBase" id="RU363015"/>
    </source>
</evidence>
<dbReference type="InterPro" id="IPR005269">
    <property type="entry name" value="LOG"/>
</dbReference>
<dbReference type="Gene3D" id="3.40.50.450">
    <property type="match status" value="1"/>
</dbReference>
<name>A0A0F5JE72_9BACT</name>
<accession>A0A0F5JE72</accession>
<dbReference type="SUPFAM" id="SSF102405">
    <property type="entry name" value="MCP/YpsA-like"/>
    <property type="match status" value="1"/>
</dbReference>
<reference evidence="4 5" key="1">
    <citation type="submission" date="2013-04" db="EMBL/GenBank/DDBJ databases">
        <title>The Genome Sequence of Parabacteroides goldsteinii DSM 19448.</title>
        <authorList>
            <consortium name="The Broad Institute Genomics Platform"/>
            <person name="Earl A."/>
            <person name="Ward D."/>
            <person name="Feldgarden M."/>
            <person name="Gevers D."/>
            <person name="Martens E."/>
            <person name="Sakamoto M."/>
            <person name="Benno Y."/>
            <person name="Song Y."/>
            <person name="Liu C."/>
            <person name="Lee J."/>
            <person name="Bolanos M."/>
            <person name="Vaisanen M.L."/>
            <person name="Finegold S.M."/>
            <person name="Walker B."/>
            <person name="Young S."/>
            <person name="Zeng Q."/>
            <person name="Gargeya S."/>
            <person name="Fitzgerald M."/>
            <person name="Haas B."/>
            <person name="Abouelleil A."/>
            <person name="Allen A.W."/>
            <person name="Alvarado L."/>
            <person name="Arachchi H.M."/>
            <person name="Berlin A.M."/>
            <person name="Chapman S.B."/>
            <person name="Gainer-Dewar J."/>
            <person name="Goldberg J."/>
            <person name="Griggs A."/>
            <person name="Gujja S."/>
            <person name="Hansen M."/>
            <person name="Howarth C."/>
            <person name="Imamovic A."/>
            <person name="Ireland A."/>
            <person name="Larimer J."/>
            <person name="McCowan C."/>
            <person name="Murphy C."/>
            <person name="Pearson M."/>
            <person name="Poon T.W."/>
            <person name="Priest M."/>
            <person name="Roberts A."/>
            <person name="Saif S."/>
            <person name="Shea T."/>
            <person name="Sisk P."/>
            <person name="Sykes S."/>
            <person name="Wortman J."/>
            <person name="Nusbaum C."/>
            <person name="Birren B."/>
        </authorList>
    </citation>
    <scope>NUCLEOTIDE SEQUENCE [LARGE SCALE GENOMIC DNA]</scope>
    <source>
        <strain evidence="4 5">DSM 19448</strain>
    </source>
</reference>
<dbReference type="PANTHER" id="PTHR31223:SF70">
    <property type="entry name" value="LOG FAMILY PROTEIN YJL055W"/>
    <property type="match status" value="1"/>
</dbReference>
<dbReference type="EMBL" id="AQHV01000011">
    <property type="protein sequence ID" value="KKB56141.1"/>
    <property type="molecule type" value="Genomic_DNA"/>
</dbReference>
<dbReference type="STRING" id="927665.HMPREF1535_02114"/>
<dbReference type="PANTHER" id="PTHR31223">
    <property type="entry name" value="LOG FAMILY PROTEIN YJL055W"/>
    <property type="match status" value="1"/>
</dbReference>
<keyword evidence="3" id="KW-0203">Cytokinin biosynthesis</keyword>
<sequence>MLQNSDAEKKVIRRIAVFCGSSRGTERIFEEQAYELGKTLAVQNIELVYGGANVGLMGTVANGVMENGGKAIGVLPAFLKKVEIANLNLTELVMVDTMHQRKAKMNELSDGVIALPGGFGTLEEFFEMLTWAQLGLHRKPVALLNVDGFYDALLALVDTMVDRGFLRKENREMLLVSDNIEDLLDKMRKYEAPSVGKWLNRAGLLNK</sequence>
<evidence type="ECO:0000313" key="5">
    <source>
        <dbReference type="Proteomes" id="UP000033047"/>
    </source>
</evidence>
<dbReference type="Pfam" id="PF03641">
    <property type="entry name" value="Lysine_decarbox"/>
    <property type="match status" value="1"/>
</dbReference>
<dbReference type="RefSeq" id="WP_046146058.1">
    <property type="nucleotide sequence ID" value="NZ_KQ033912.1"/>
</dbReference>
<dbReference type="GO" id="GO:0009691">
    <property type="term" value="P:cytokinin biosynthetic process"/>
    <property type="evidence" value="ECO:0007669"/>
    <property type="project" value="UniProtKB-UniRule"/>
</dbReference>